<evidence type="ECO:0000256" key="7">
    <source>
        <dbReference type="ARBA" id="ARBA00022630"/>
    </source>
</evidence>
<evidence type="ECO:0000256" key="14">
    <source>
        <dbReference type="ARBA" id="ARBA00034078"/>
    </source>
</evidence>
<dbReference type="Pfam" id="PF02738">
    <property type="entry name" value="MoCoBD_1"/>
    <property type="match status" value="1"/>
</dbReference>
<dbReference type="FunFam" id="3.30.365.10:FF:000001">
    <property type="entry name" value="Xanthine dehydrogenase oxidase"/>
    <property type="match status" value="1"/>
</dbReference>
<evidence type="ECO:0000256" key="10">
    <source>
        <dbReference type="ARBA" id="ARBA00022827"/>
    </source>
</evidence>
<dbReference type="InterPro" id="IPR000674">
    <property type="entry name" value="Ald_Oxase/Xan_DH_a/b"/>
</dbReference>
<feature type="binding site" evidence="16">
    <location>
        <position position="910"/>
    </location>
    <ligand>
        <name>substrate</name>
    </ligand>
</feature>
<feature type="binding site" evidence="17">
    <location>
        <position position="794"/>
    </location>
    <ligand>
        <name>Mo-molybdopterin</name>
        <dbReference type="ChEBI" id="CHEBI:71302"/>
    </ligand>
    <ligandPart>
        <name>Mo</name>
        <dbReference type="ChEBI" id="CHEBI:28685"/>
    </ligandPart>
</feature>
<evidence type="ECO:0000313" key="19">
    <source>
        <dbReference type="Ensembl" id="ENSSSCP00015038284.1"/>
    </source>
</evidence>
<comment type="cofactor">
    <cofactor evidence="14">
        <name>[2Fe-2S] cluster</name>
        <dbReference type="ChEBI" id="CHEBI:190135"/>
    </cofactor>
</comment>
<dbReference type="GO" id="GO:0071949">
    <property type="term" value="F:FAD binding"/>
    <property type="evidence" value="ECO:0007669"/>
    <property type="project" value="InterPro"/>
</dbReference>
<dbReference type="PIRSF" id="PIRSF000127">
    <property type="entry name" value="Xanthine_DH"/>
    <property type="match status" value="1"/>
</dbReference>
<dbReference type="FunFam" id="3.30.365.10:FF:000004">
    <property type="entry name" value="Xanthine dehydrogenase oxidase"/>
    <property type="match status" value="1"/>
</dbReference>
<dbReference type="InterPro" id="IPR002888">
    <property type="entry name" value="2Fe-2S-bd"/>
</dbReference>
<dbReference type="SUPFAM" id="SSF54665">
    <property type="entry name" value="CO dehydrogenase molybdoprotein N-domain-like"/>
    <property type="match status" value="1"/>
</dbReference>
<comment type="similarity">
    <text evidence="3">Belongs to the xanthine dehydrogenase family.</text>
</comment>
<comment type="subunit">
    <text evidence="4">Homodimer.</text>
</comment>
<comment type="cofactor">
    <cofactor evidence="1 16">
        <name>FAD</name>
        <dbReference type="ChEBI" id="CHEBI:57692"/>
    </cofactor>
</comment>
<keyword evidence="10 16" id="KW-0274">FAD</keyword>
<evidence type="ECO:0000256" key="16">
    <source>
        <dbReference type="PIRSR" id="PIRSR000127-2"/>
    </source>
</evidence>
<dbReference type="FunFam" id="3.30.43.10:FF:000001">
    <property type="entry name" value="Xanthine dehydrogenase/oxidase"/>
    <property type="match status" value="1"/>
</dbReference>
<dbReference type="Proteomes" id="UP000694726">
    <property type="component" value="Unplaced"/>
</dbReference>
<dbReference type="SUPFAM" id="SSF56003">
    <property type="entry name" value="Molybdenum cofactor-binding domain"/>
    <property type="match status" value="1"/>
</dbReference>
<dbReference type="PANTHER" id="PTHR45444">
    <property type="entry name" value="XANTHINE DEHYDROGENASE"/>
    <property type="match status" value="1"/>
</dbReference>
<dbReference type="SUPFAM" id="SSF56176">
    <property type="entry name" value="FAD-binding/transporter-associated domain-like"/>
    <property type="match status" value="1"/>
</dbReference>
<evidence type="ECO:0000256" key="3">
    <source>
        <dbReference type="ARBA" id="ARBA00006849"/>
    </source>
</evidence>
<feature type="binding site" evidence="17">
    <location>
        <position position="763"/>
    </location>
    <ligand>
        <name>Mo-molybdopterin</name>
        <dbReference type="ChEBI" id="CHEBI:71302"/>
    </ligand>
    <ligandPart>
        <name>Mo</name>
        <dbReference type="ChEBI" id="CHEBI:28685"/>
    </ligandPart>
</feature>
<dbReference type="InterPro" id="IPR037165">
    <property type="entry name" value="AldOxase/xan_DH_Mopterin-bd_sf"/>
</dbReference>
<dbReference type="SMART" id="SM01008">
    <property type="entry name" value="Ald_Xan_dh_C"/>
    <property type="match status" value="1"/>
</dbReference>
<evidence type="ECO:0000259" key="18">
    <source>
        <dbReference type="PROSITE" id="PS51387"/>
    </source>
</evidence>
<dbReference type="InterPro" id="IPR016169">
    <property type="entry name" value="FAD-bd_PCMH_sub2"/>
</dbReference>
<evidence type="ECO:0000256" key="5">
    <source>
        <dbReference type="ARBA" id="ARBA00022490"/>
    </source>
</evidence>
<dbReference type="FunFam" id="3.30.365.10:FF:000003">
    <property type="entry name" value="Aldehyde oxidase 1"/>
    <property type="match status" value="1"/>
</dbReference>
<evidence type="ECO:0000256" key="4">
    <source>
        <dbReference type="ARBA" id="ARBA00011738"/>
    </source>
</evidence>
<name>A0A8D0UB63_PIG</name>
<dbReference type="PANTHER" id="PTHR45444:SF3">
    <property type="entry name" value="XANTHINE DEHYDROGENASE"/>
    <property type="match status" value="1"/>
</dbReference>
<dbReference type="FunFam" id="3.30.465.10:FF:000004">
    <property type="entry name" value="Xanthine dehydrogenase/oxidase"/>
    <property type="match status" value="1"/>
</dbReference>
<evidence type="ECO:0000256" key="17">
    <source>
        <dbReference type="PIRSR" id="PIRSR000127-3"/>
    </source>
</evidence>
<feature type="binding site" evidence="17">
    <location>
        <position position="908"/>
    </location>
    <ligand>
        <name>Mo-molybdopterin</name>
        <dbReference type="ChEBI" id="CHEBI:71302"/>
    </ligand>
    <ligandPart>
        <name>Mo</name>
        <dbReference type="ChEBI" id="CHEBI:28685"/>
    </ligandPart>
</feature>
<keyword evidence="12 17" id="KW-0408">Iron</keyword>
<dbReference type="SUPFAM" id="SSF47741">
    <property type="entry name" value="CO dehydrogenase ISP C-domain like"/>
    <property type="match status" value="1"/>
</dbReference>
<evidence type="ECO:0000256" key="11">
    <source>
        <dbReference type="ARBA" id="ARBA00023002"/>
    </source>
</evidence>
<dbReference type="InterPro" id="IPR036856">
    <property type="entry name" value="Ald_Oxase/Xan_DH_a/b_sf"/>
</dbReference>
<dbReference type="FunFam" id="3.90.1170.50:FF:000001">
    <property type="entry name" value="Aldehyde oxidase 1"/>
    <property type="match status" value="1"/>
</dbReference>
<dbReference type="Pfam" id="PF00941">
    <property type="entry name" value="FAD_binding_5"/>
    <property type="match status" value="1"/>
</dbReference>
<dbReference type="InterPro" id="IPR016167">
    <property type="entry name" value="FAD-bd_PCMH_sub1"/>
</dbReference>
<dbReference type="Gene3D" id="3.30.390.50">
    <property type="entry name" value="CO dehydrogenase flavoprotein, C-terminal domain"/>
    <property type="match status" value="1"/>
</dbReference>
<evidence type="ECO:0000256" key="9">
    <source>
        <dbReference type="ARBA" id="ARBA00022723"/>
    </source>
</evidence>
<dbReference type="InterPro" id="IPR016208">
    <property type="entry name" value="Ald_Oxase/xanthine_DH-like"/>
</dbReference>
<dbReference type="InterPro" id="IPR036318">
    <property type="entry name" value="FAD-bd_PCMH-like_sf"/>
</dbReference>
<evidence type="ECO:0000256" key="1">
    <source>
        <dbReference type="ARBA" id="ARBA00001974"/>
    </source>
</evidence>
<comment type="subcellular location">
    <subcellularLocation>
        <location evidence="2">Cytoplasm</location>
    </subcellularLocation>
</comment>
<sequence length="1272" mass="140689">MIRGLVEARAAPSFLLMNNIHTLILSRRIKEAAPEGRTISHATKRIGLRPSTNKEITACLVPICSLYGAAVTTVEGVGSIKTRIHPVQERLAKCHGTQCGFCSPGMVMSIYTLLRNHPEPTPEQITESLGGNLCRCTGYRPIVESGKTFCVESAVCQMKGSGKCCMDQEERSFSDKQEKICTKLYNEDEFQPLDPTQEPIFPPELIRMAEDPNKRRLVFQGERTTWITPVTLNDLLELKTNFPKAPLIMGNTTVGPSVKFSNKFHPVFISPLGLPDLYFVDSTDDGVTIGAGYSLAQLNDALQFIVSEQPKEKTKTYRALLKHLRTLAGAQIRNMATLGGHVVSRPNYSDLNPILAAGNAIINLISKEGERQIPLDGHFLERSPDASLKPEEVVLSVYIPHSPQWHFVSGLRMAQRQENASAIANAGMSVQFEEGTDRIKALQMFYGSVGPTVVSASQACQQLIGRQWDDQMLSDACRLVLDEIYIPPAAKGGMVEYRRTLIISLLFKFYLRVRQGLNKMVTDLSGSLDTLKFPNIPEKFLSALEDFPIETPQGIQMFQCVDPSQPPQDPVGHPVMHQSAIKHATGEAVFVDDMPPIAQELFLAVVTSTRAHAKIISIDTSEALALPGVVDVITAEDVPGDNNHQGEIFYAQNEVICVGQIVCTVAADTYAHAKEVAKKVKIAYEDLEPRIITIEQALEHNSFLSVEKKIEQGNVEQAFKYVDQIIEGEVHVEGQEHFYMETQTILAIPQEEDKEMVLHLGTQFPTHVQEYVAAALNVPRSRIACHMKRAGGAFGGKVTKPALLGAVCAVAANKTSRPIRFVLERGNDMLITAGRHPLFGKYKIGFMNNGVIKAADVEYYINGGCTPDESEMVIEFIVLKSENAYNIPNFRCRGRACKTNLPSNTAFRGFGFPQATVVVEAYITAVASQCNLPPEQVEINMYKRTSETAYGQTFNPALLRRCWKECLEKSSFSARKQAAEEFNKNNYWKKRGLAVVPMKFTIGIPLTYYNQAAALVHIYLDGSVLVIHGGCEIGQAFYLVDHSSECTYALLNVCHYRIARLYTQYKEELKGYQTNMDWEKGKGNPYPYFVCGASCSEVEVDCLTGAHKLLRTDIFVDAAFSINPALDIGQVEGAFIQGMGLYTTEELKYSPEGVLYSRGPDDYKIPTVTEIPKEFYVTLVRSQNPIAIYSSKGLGEAAMFLGSSVLFAIYDAVTAARRERGLTKTFTLSSPATPELIRMTCVDQFTDLVSVGRRGPIISTPYVGSQVLGMDS</sequence>
<dbReference type="SMART" id="SM01092">
    <property type="entry name" value="CO_deh_flav_C"/>
    <property type="match status" value="1"/>
</dbReference>
<dbReference type="GO" id="GO:0016491">
    <property type="term" value="F:oxidoreductase activity"/>
    <property type="evidence" value="ECO:0007669"/>
    <property type="project" value="UniProtKB-KW"/>
</dbReference>
<accession>A0A8D0UB63</accession>
<dbReference type="FunFam" id="1.10.150.120:FF:000001">
    <property type="entry name" value="Aldehyde oxidase 1"/>
    <property type="match status" value="1"/>
</dbReference>
<keyword evidence="13 17" id="KW-0411">Iron-sulfur</keyword>
<dbReference type="FunFam" id="3.30.390.50:FF:000001">
    <property type="entry name" value="Xanthine dehydrogenase oxidase"/>
    <property type="match status" value="1"/>
</dbReference>
<keyword evidence="5" id="KW-0963">Cytoplasm</keyword>
<evidence type="ECO:0000256" key="8">
    <source>
        <dbReference type="ARBA" id="ARBA00022714"/>
    </source>
</evidence>
<dbReference type="Ensembl" id="ENSSSCT00015093476.1">
    <property type="protein sequence ID" value="ENSSSCP00015038284.1"/>
    <property type="gene ID" value="ENSSSCG00015036956.1"/>
</dbReference>
<feature type="active site" description="Proton acceptor" evidence="15">
    <location>
        <position position="1196"/>
    </location>
</feature>
<feature type="binding site" evidence="17">
    <location>
        <position position="99"/>
    </location>
    <ligand>
        <name>[2Fe-2S] cluster</name>
        <dbReference type="ChEBI" id="CHEBI:190135"/>
        <label>2</label>
    </ligand>
</feature>
<evidence type="ECO:0000256" key="15">
    <source>
        <dbReference type="PIRSR" id="PIRSR000127-1"/>
    </source>
</evidence>
<feature type="binding site" evidence="17">
    <location>
        <position position="134"/>
    </location>
    <ligand>
        <name>[2Fe-2S] cluster</name>
        <dbReference type="ChEBI" id="CHEBI:190135"/>
        <label>2</label>
    </ligand>
</feature>
<organism evidence="19 20">
    <name type="scientific">Sus scrofa</name>
    <name type="common">Pig</name>
    <dbReference type="NCBI Taxonomy" id="9823"/>
    <lineage>
        <taxon>Eukaryota</taxon>
        <taxon>Metazoa</taxon>
        <taxon>Chordata</taxon>
        <taxon>Craniata</taxon>
        <taxon>Vertebrata</taxon>
        <taxon>Euteleostomi</taxon>
        <taxon>Mammalia</taxon>
        <taxon>Eutheria</taxon>
        <taxon>Laurasiatheria</taxon>
        <taxon>Artiodactyla</taxon>
        <taxon>Suina</taxon>
        <taxon>Suidae</taxon>
        <taxon>Sus</taxon>
    </lineage>
</organism>
<dbReference type="InterPro" id="IPR002346">
    <property type="entry name" value="Mopterin_DH_FAD-bd"/>
</dbReference>
<dbReference type="FunFam" id="3.30.365.10:FF:000025">
    <property type="entry name" value="Aldehyde oxidase 4"/>
    <property type="match status" value="1"/>
</dbReference>
<dbReference type="InterPro" id="IPR036884">
    <property type="entry name" value="2Fe-2S-bd_dom_sf"/>
</dbReference>
<evidence type="ECO:0000256" key="2">
    <source>
        <dbReference type="ARBA" id="ARBA00004496"/>
    </source>
</evidence>
<dbReference type="InterPro" id="IPR046867">
    <property type="entry name" value="AldOxase/xan_DH_MoCoBD2"/>
</dbReference>
<dbReference type="Gene3D" id="3.30.365.10">
    <property type="entry name" value="Aldehyde oxidase/xanthine dehydrogenase, molybdopterin binding domain"/>
    <property type="match status" value="6"/>
</dbReference>
<dbReference type="Pfam" id="PF01799">
    <property type="entry name" value="Fer2_2"/>
    <property type="match status" value="1"/>
</dbReference>
<dbReference type="InterPro" id="IPR036683">
    <property type="entry name" value="CO_DH_flav_C_dom_sf"/>
</dbReference>
<dbReference type="Gene3D" id="3.90.1170.50">
    <property type="entry name" value="Aldehyde oxidase/xanthine dehydrogenase, a/b hammerhead"/>
    <property type="match status" value="1"/>
</dbReference>
<dbReference type="InterPro" id="IPR016166">
    <property type="entry name" value="FAD-bd_PCMH"/>
</dbReference>
<feature type="binding site" evidence="17">
    <location>
        <position position="102"/>
    </location>
    <ligand>
        <name>[2Fe-2S] cluster</name>
        <dbReference type="ChEBI" id="CHEBI:190135"/>
        <label>2</label>
    </ligand>
</feature>
<feature type="binding site" evidence="16">
    <location>
        <position position="412"/>
    </location>
    <ligand>
        <name>FAD</name>
        <dbReference type="ChEBI" id="CHEBI:57692"/>
    </ligand>
</feature>
<dbReference type="GO" id="GO:0051537">
    <property type="term" value="F:2 iron, 2 sulfur cluster binding"/>
    <property type="evidence" value="ECO:0007669"/>
    <property type="project" value="UniProtKB-KW"/>
</dbReference>
<keyword evidence="11" id="KW-0560">Oxidoreductase</keyword>
<dbReference type="InterPro" id="IPR008274">
    <property type="entry name" value="AldOxase/xan_DH_MoCoBD1"/>
</dbReference>
<dbReference type="Gene3D" id="3.30.465.10">
    <property type="match status" value="1"/>
</dbReference>
<dbReference type="SUPFAM" id="SSF55447">
    <property type="entry name" value="CO dehydrogenase flavoprotein C-terminal domain-like"/>
    <property type="match status" value="1"/>
</dbReference>
<dbReference type="GO" id="GO:0005737">
    <property type="term" value="C:cytoplasm"/>
    <property type="evidence" value="ECO:0007669"/>
    <property type="project" value="UniProtKB-SubCell"/>
</dbReference>
<proteinExistence type="inferred from homology"/>
<feature type="binding site" evidence="16">
    <location>
        <position position="350"/>
    </location>
    <ligand>
        <name>FAD</name>
        <dbReference type="ChEBI" id="CHEBI:57692"/>
    </ligand>
</feature>
<dbReference type="Gene3D" id="1.10.150.120">
    <property type="entry name" value="[2Fe-2S]-binding domain"/>
    <property type="match status" value="1"/>
</dbReference>
<keyword evidence="6 17" id="KW-0500">Molybdenum</keyword>
<protein>
    <recommendedName>
        <fullName evidence="18">FAD-binding PCMH-type domain-containing protein</fullName>
    </recommendedName>
</protein>
<keyword evidence="9 17" id="KW-0479">Metal-binding</keyword>
<keyword evidence="7" id="KW-0285">Flavoprotein</keyword>
<evidence type="ECO:0000256" key="13">
    <source>
        <dbReference type="ARBA" id="ARBA00023014"/>
    </source>
</evidence>
<dbReference type="InterPro" id="IPR005107">
    <property type="entry name" value="CO_DH_flav_C"/>
</dbReference>
<dbReference type="PROSITE" id="PS51387">
    <property type="entry name" value="FAD_PCMH"/>
    <property type="match status" value="1"/>
</dbReference>
<dbReference type="GO" id="GO:0005506">
    <property type="term" value="F:iron ion binding"/>
    <property type="evidence" value="ECO:0007669"/>
    <property type="project" value="InterPro"/>
</dbReference>
<feature type="binding site" evidence="17">
    <location>
        <position position="59"/>
    </location>
    <ligand>
        <name>[2Fe-2S] cluster</name>
        <dbReference type="ChEBI" id="CHEBI:190135"/>
        <label>1</label>
    </ligand>
</feature>
<evidence type="ECO:0000256" key="12">
    <source>
        <dbReference type="ARBA" id="ARBA00023004"/>
    </source>
</evidence>
<evidence type="ECO:0000313" key="20">
    <source>
        <dbReference type="Proteomes" id="UP000694726"/>
    </source>
</evidence>
<comment type="cofactor">
    <cofactor evidence="17">
        <name>[2Fe-2S] cluster</name>
        <dbReference type="ChEBI" id="CHEBI:190135"/>
    </cofactor>
    <text evidence="17">Binds 2 [2Fe-2S] clusters.</text>
</comment>
<keyword evidence="8 17" id="KW-0001">2Fe-2S</keyword>
<dbReference type="Gene3D" id="3.30.43.10">
    <property type="entry name" value="Uridine Diphospho-n-acetylenolpyruvylglucosamine Reductase, domain 2"/>
    <property type="match status" value="1"/>
</dbReference>
<feature type="domain" description="FAD-binding PCMH-type" evidence="18">
    <location>
        <begin position="219"/>
        <end position="404"/>
    </location>
</feature>
<dbReference type="AlphaFoldDB" id="A0A8D0UB63"/>
<reference evidence="19" key="1">
    <citation type="submission" date="2025-08" db="UniProtKB">
        <authorList>
            <consortium name="Ensembl"/>
        </authorList>
    </citation>
    <scope>IDENTIFICATION</scope>
</reference>
<feature type="binding site" evidence="17">
    <location>
        <position position="136"/>
    </location>
    <ligand>
        <name>[2Fe-2S] cluster</name>
        <dbReference type="ChEBI" id="CHEBI:190135"/>
        <label>2</label>
    </ligand>
</feature>
<evidence type="ECO:0000256" key="6">
    <source>
        <dbReference type="ARBA" id="ARBA00022505"/>
    </source>
</evidence>
<comment type="cofactor">
    <cofactor evidence="17">
        <name>Mo-molybdopterin</name>
        <dbReference type="ChEBI" id="CHEBI:71302"/>
    </cofactor>
    <text evidence="17">Binds 1 Mo-molybdopterin (Mo-MPT) cofactor per subunit.</text>
</comment>
<feature type="binding site" evidence="16">
    <location>
        <begin position="247"/>
        <end position="254"/>
    </location>
    <ligand>
        <name>FAD</name>
        <dbReference type="ChEBI" id="CHEBI:57692"/>
    </ligand>
</feature>
<dbReference type="Pfam" id="PF20256">
    <property type="entry name" value="MoCoBD_2"/>
    <property type="match status" value="2"/>
</dbReference>
<dbReference type="Pfam" id="PF03450">
    <property type="entry name" value="CO_deh_flav_C"/>
    <property type="match status" value="1"/>
</dbReference>
<dbReference type="Pfam" id="PF01315">
    <property type="entry name" value="Ald_Xan_dh_C"/>
    <property type="match status" value="1"/>
</dbReference>